<comment type="caution">
    <text evidence="1">The sequence shown here is derived from an EMBL/GenBank/DDBJ whole genome shotgun (WGS) entry which is preliminary data.</text>
</comment>
<dbReference type="AlphaFoldDB" id="A0AB34K975"/>
<proteinExistence type="predicted"/>
<organism evidence="1 2">
    <name type="scientific">Prymnesium parvum</name>
    <name type="common">Toxic golden alga</name>
    <dbReference type="NCBI Taxonomy" id="97485"/>
    <lineage>
        <taxon>Eukaryota</taxon>
        <taxon>Haptista</taxon>
        <taxon>Haptophyta</taxon>
        <taxon>Prymnesiophyceae</taxon>
        <taxon>Prymnesiales</taxon>
        <taxon>Prymnesiaceae</taxon>
        <taxon>Prymnesium</taxon>
    </lineage>
</organism>
<protein>
    <submittedName>
        <fullName evidence="1">Uncharacterized protein</fullName>
    </submittedName>
</protein>
<reference evidence="1 2" key="1">
    <citation type="journal article" date="2024" name="Science">
        <title>Giant polyketide synthase enzymes in the biosynthesis of giant marine polyether toxins.</title>
        <authorList>
            <person name="Fallon T.R."/>
            <person name="Shende V.V."/>
            <person name="Wierzbicki I.H."/>
            <person name="Pendleton A.L."/>
            <person name="Watervoot N.F."/>
            <person name="Auber R.P."/>
            <person name="Gonzalez D.J."/>
            <person name="Wisecaver J.H."/>
            <person name="Moore B.S."/>
        </authorList>
    </citation>
    <scope>NUCLEOTIDE SEQUENCE [LARGE SCALE GENOMIC DNA]</scope>
    <source>
        <strain evidence="1 2">12B1</strain>
    </source>
</reference>
<dbReference type="Proteomes" id="UP001515480">
    <property type="component" value="Unassembled WGS sequence"/>
</dbReference>
<gene>
    <name evidence="1" type="ORF">AB1Y20_001750</name>
</gene>
<name>A0AB34K975_PRYPA</name>
<evidence type="ECO:0000313" key="2">
    <source>
        <dbReference type="Proteomes" id="UP001515480"/>
    </source>
</evidence>
<dbReference type="CDD" id="cd22997">
    <property type="entry name" value="GT_LH"/>
    <property type="match status" value="1"/>
</dbReference>
<dbReference type="EMBL" id="JBGBPQ010000001">
    <property type="protein sequence ID" value="KAL1530856.1"/>
    <property type="molecule type" value="Genomic_DNA"/>
</dbReference>
<sequence>MDGLWMRGPREVVNLYHSFESEGHKIIYAAEIMCDTNACRSLRAKNSEVANRTGARMKYINGGGVIGRREEMLTLYRKAADVMTSRPHLDDQAAVAVIHAQEPSILTLDSESRFFGTIPAMHDLFWRTFQFKNVGLVRKLEKTINRSFLPAYIHFPGMRMRLGHTSNPCQLFLGGVYNHVIDGLLRKTELKRRRRVNPARLELKGQPEDLLLPRIVVSLTTTRFRLSHLLPTLLSLLHQTLPPDAVVLNLGYDVTQLPSWLNHSLNGQIVVRWVKDEGPITKLLPTLRAESDPNTLIITADDDMIYQRRHIELLCALVILSPKEHTIN</sequence>
<evidence type="ECO:0000313" key="1">
    <source>
        <dbReference type="EMBL" id="KAL1530856.1"/>
    </source>
</evidence>
<keyword evidence="2" id="KW-1185">Reference proteome</keyword>
<accession>A0AB34K975</accession>